<dbReference type="Proteomes" id="UP000192674">
    <property type="component" value="Unassembled WGS sequence"/>
</dbReference>
<accession>A0A1W2CH20</accession>
<feature type="transmembrane region" description="Helical" evidence="5">
    <location>
        <begin position="6"/>
        <end position="26"/>
    </location>
</feature>
<keyword evidence="5" id="KW-0812">Transmembrane</keyword>
<reference evidence="7 8" key="1">
    <citation type="submission" date="2017-04" db="EMBL/GenBank/DDBJ databases">
        <authorList>
            <person name="Afonso C.L."/>
            <person name="Miller P.J."/>
            <person name="Scott M.A."/>
            <person name="Spackman E."/>
            <person name="Goraichik I."/>
            <person name="Dimitrov K.M."/>
            <person name="Suarez D.L."/>
            <person name="Swayne D.E."/>
        </authorList>
    </citation>
    <scope>NUCLEOTIDE SEQUENCE [LARGE SCALE GENOMIC DNA]</scope>
    <source>
        <strain evidence="7 8">DSM 43828</strain>
    </source>
</reference>
<dbReference type="OrthoDB" id="9780884at2"/>
<evidence type="ECO:0000256" key="5">
    <source>
        <dbReference type="SAM" id="Phobius"/>
    </source>
</evidence>
<dbReference type="AlphaFoldDB" id="A0A1W2CH20"/>
<protein>
    <recommendedName>
        <fullName evidence="6">Calcineurin-like phosphoesterase domain-containing protein</fullName>
    </recommendedName>
</protein>
<keyword evidence="8" id="KW-1185">Reference proteome</keyword>
<evidence type="ECO:0000256" key="4">
    <source>
        <dbReference type="ARBA" id="ARBA00061089"/>
    </source>
</evidence>
<organism evidence="7 8">
    <name type="scientific">Kibdelosporangium aridum</name>
    <dbReference type="NCBI Taxonomy" id="2030"/>
    <lineage>
        <taxon>Bacteria</taxon>
        <taxon>Bacillati</taxon>
        <taxon>Actinomycetota</taxon>
        <taxon>Actinomycetes</taxon>
        <taxon>Pseudonocardiales</taxon>
        <taxon>Pseudonocardiaceae</taxon>
        <taxon>Kibdelosporangium</taxon>
    </lineage>
</organism>
<dbReference type="GO" id="GO:0008758">
    <property type="term" value="F:UDP-2,3-diacylglucosamine hydrolase activity"/>
    <property type="evidence" value="ECO:0007669"/>
    <property type="project" value="TreeGrafter"/>
</dbReference>
<feature type="transmembrane region" description="Helical" evidence="5">
    <location>
        <begin position="70"/>
        <end position="90"/>
    </location>
</feature>
<dbReference type="InterPro" id="IPR051158">
    <property type="entry name" value="Metallophosphoesterase_sf"/>
</dbReference>
<name>A0A1W2CH20_KIBAR</name>
<dbReference type="GO" id="GO:0016020">
    <property type="term" value="C:membrane"/>
    <property type="evidence" value="ECO:0007669"/>
    <property type="project" value="GOC"/>
</dbReference>
<evidence type="ECO:0000256" key="2">
    <source>
        <dbReference type="ARBA" id="ARBA00022723"/>
    </source>
</evidence>
<dbReference type="GO" id="GO:0009245">
    <property type="term" value="P:lipid A biosynthetic process"/>
    <property type="evidence" value="ECO:0007669"/>
    <property type="project" value="TreeGrafter"/>
</dbReference>
<dbReference type="CDD" id="cd07385">
    <property type="entry name" value="MPP_YkuE_C"/>
    <property type="match status" value="1"/>
</dbReference>
<dbReference type="InterPro" id="IPR004843">
    <property type="entry name" value="Calcineurin-like_PHP"/>
</dbReference>
<dbReference type="EMBL" id="FWXV01000002">
    <property type="protein sequence ID" value="SMC83918.1"/>
    <property type="molecule type" value="Genomic_DNA"/>
</dbReference>
<gene>
    <name evidence="7" type="ORF">SAMN05661093_01974</name>
</gene>
<evidence type="ECO:0000256" key="1">
    <source>
        <dbReference type="ARBA" id="ARBA00001968"/>
    </source>
</evidence>
<dbReference type="FunFam" id="3.60.21.10:FF:000028">
    <property type="entry name" value="Putative metallophosphoesterase"/>
    <property type="match status" value="1"/>
</dbReference>
<feature type="transmembrane region" description="Helical" evidence="5">
    <location>
        <begin position="110"/>
        <end position="132"/>
    </location>
</feature>
<dbReference type="InterPro" id="IPR029052">
    <property type="entry name" value="Metallo-depent_PP-like"/>
</dbReference>
<keyword evidence="5" id="KW-1133">Transmembrane helix</keyword>
<keyword evidence="5" id="KW-0472">Membrane</keyword>
<sequence length="376" mass="40969">MTIPWWVLPQSAALAVVHLYLWWRLVRNTTVRRRRLGTILIIVLWALIVAALVAMHVWDPAVAAWLVWPGFGWYALMIHLTLLLLLAEPVRAVIAWRRRSAPVDPQRRLVLARGIAIAAGIAASGVTTYGVATAFSAPAVERVAVRLRRLPPAASGFRIAVISDVHLGVMLGRAHTQRIVDVVNAENPDLIAIVGDLVDGTVQQLGPEAEPLRGLRSKHGTYFVTGNHEYISGVEAWVQELSRLGIRTLRNERVWLPGFDLAGINDVTGEETGDAADFAKALGGRNPDRPVVLLAHQPVHVHEAATHGVDLQLSGHTHGGQFIPVNFFTRLEQPMLAGLRNFGGTQLFVTRGAGFWGPPVRVGSSPEIGVVELIAI</sequence>
<proteinExistence type="inferred from homology"/>
<feature type="domain" description="Calcineurin-like phosphoesterase" evidence="6">
    <location>
        <begin position="157"/>
        <end position="319"/>
    </location>
</feature>
<dbReference type="SUPFAM" id="SSF56300">
    <property type="entry name" value="Metallo-dependent phosphatases"/>
    <property type="match status" value="1"/>
</dbReference>
<dbReference type="PANTHER" id="PTHR31302">
    <property type="entry name" value="TRANSMEMBRANE PROTEIN WITH METALLOPHOSPHOESTERASE DOMAIN-RELATED"/>
    <property type="match status" value="1"/>
</dbReference>
<keyword evidence="3" id="KW-0378">Hydrolase</keyword>
<dbReference type="GO" id="GO:0046872">
    <property type="term" value="F:metal ion binding"/>
    <property type="evidence" value="ECO:0007669"/>
    <property type="project" value="UniProtKB-KW"/>
</dbReference>
<evidence type="ECO:0000259" key="6">
    <source>
        <dbReference type="Pfam" id="PF00149"/>
    </source>
</evidence>
<feature type="transmembrane region" description="Helical" evidence="5">
    <location>
        <begin position="38"/>
        <end position="58"/>
    </location>
</feature>
<comment type="cofactor">
    <cofactor evidence="1">
        <name>a divalent metal cation</name>
        <dbReference type="ChEBI" id="CHEBI:60240"/>
    </cofactor>
</comment>
<evidence type="ECO:0000313" key="8">
    <source>
        <dbReference type="Proteomes" id="UP000192674"/>
    </source>
</evidence>
<dbReference type="Pfam" id="PF00149">
    <property type="entry name" value="Metallophos"/>
    <property type="match status" value="1"/>
</dbReference>
<comment type="similarity">
    <text evidence="4">Belongs to the metallophosphoesterase superfamily.</text>
</comment>
<dbReference type="PANTHER" id="PTHR31302:SF31">
    <property type="entry name" value="PHOSPHODIESTERASE YAEI"/>
    <property type="match status" value="1"/>
</dbReference>
<evidence type="ECO:0000313" key="7">
    <source>
        <dbReference type="EMBL" id="SMC83918.1"/>
    </source>
</evidence>
<dbReference type="Gene3D" id="3.60.21.10">
    <property type="match status" value="1"/>
</dbReference>
<keyword evidence="2" id="KW-0479">Metal-binding</keyword>
<evidence type="ECO:0000256" key="3">
    <source>
        <dbReference type="ARBA" id="ARBA00022801"/>
    </source>
</evidence>